<proteinExistence type="predicted"/>
<reference evidence="2" key="1">
    <citation type="submission" date="2016-06" db="EMBL/GenBank/DDBJ databases">
        <authorList>
            <person name="Petersen J."/>
            <person name="Sayavedra L."/>
        </authorList>
    </citation>
    <scope>NUCLEOTIDE SEQUENCE [LARGE SCALE GENOMIC DNA]</scope>
    <source>
        <strain evidence="2">BazSymB</strain>
    </source>
</reference>
<protein>
    <submittedName>
        <fullName evidence="1">Uncharacterized protein</fullName>
    </submittedName>
</protein>
<dbReference type="Proteomes" id="UP000198559">
    <property type="component" value="Unassembled WGS sequence"/>
</dbReference>
<evidence type="ECO:0000313" key="1">
    <source>
        <dbReference type="EMBL" id="SEH92235.1"/>
    </source>
</evidence>
<dbReference type="AlphaFoldDB" id="A0A1H6M496"/>
<dbReference type="EMBL" id="CVUD02000242">
    <property type="protein sequence ID" value="SEH92235.1"/>
    <property type="molecule type" value="Genomic_DNA"/>
</dbReference>
<gene>
    <name evidence="1" type="ORF">BAZSYMB_GCONTIG00653_4</name>
</gene>
<dbReference type="STRING" id="235205.BAZSYMB_GCONTIG00653_4"/>
<evidence type="ECO:0000313" key="2">
    <source>
        <dbReference type="Proteomes" id="UP000198559"/>
    </source>
</evidence>
<name>A0A1H6M496_9GAMM</name>
<accession>A0A1H6M496</accession>
<organism evidence="1 2">
    <name type="scientific">Bathymodiolus azoricus thioautotrophic gill symbiont</name>
    <dbReference type="NCBI Taxonomy" id="235205"/>
    <lineage>
        <taxon>Bacteria</taxon>
        <taxon>Pseudomonadati</taxon>
        <taxon>Pseudomonadota</taxon>
        <taxon>Gammaproteobacteria</taxon>
        <taxon>sulfur-oxidizing symbionts</taxon>
    </lineage>
</organism>
<sequence>MHSPVTTLFIHLYKCGIFRMFACYVCRTFYYICSIF</sequence>